<accession>A0A927CLK8</accession>
<organism evidence="1 2">
    <name type="scientific">Paenibacillus arenilitoris</name>
    <dbReference type="NCBI Taxonomy" id="2772299"/>
    <lineage>
        <taxon>Bacteria</taxon>
        <taxon>Bacillati</taxon>
        <taxon>Bacillota</taxon>
        <taxon>Bacilli</taxon>
        <taxon>Bacillales</taxon>
        <taxon>Paenibacillaceae</taxon>
        <taxon>Paenibacillus</taxon>
    </lineage>
</organism>
<dbReference type="Proteomes" id="UP000632125">
    <property type="component" value="Unassembled WGS sequence"/>
</dbReference>
<dbReference type="EMBL" id="JACXIY010000007">
    <property type="protein sequence ID" value="MBD2868106.1"/>
    <property type="molecule type" value="Genomic_DNA"/>
</dbReference>
<name>A0A927CLK8_9BACL</name>
<sequence length="171" mass="19724">MKKKKLLLSVLLLVPVLLCLPFLLGYIEYRGDRVDDANAEPFVRSLTEAVERQNTISMADIASFEWDTMYMFPPYYPRDEMEKEVGRKWTPNQSYLGHLLHRSSFGEYPLSDDSLHKLVFVHNGEVVLDITLDRMSADFTSARRVTERSDSEFAVSRDEPYPVLRNASNGK</sequence>
<reference evidence="1" key="1">
    <citation type="submission" date="2020-09" db="EMBL/GenBank/DDBJ databases">
        <title>A novel bacterium of genus Paenibacillus, isolated from South China Sea.</title>
        <authorList>
            <person name="Huang H."/>
            <person name="Mo K."/>
            <person name="Hu Y."/>
        </authorList>
    </citation>
    <scope>NUCLEOTIDE SEQUENCE</scope>
    <source>
        <strain evidence="1">IB182493</strain>
    </source>
</reference>
<protein>
    <submittedName>
        <fullName evidence="1">Uncharacterized protein</fullName>
    </submittedName>
</protein>
<proteinExistence type="predicted"/>
<gene>
    <name evidence="1" type="ORF">IDH41_05935</name>
</gene>
<evidence type="ECO:0000313" key="2">
    <source>
        <dbReference type="Proteomes" id="UP000632125"/>
    </source>
</evidence>
<dbReference type="AlphaFoldDB" id="A0A927CLK8"/>
<evidence type="ECO:0000313" key="1">
    <source>
        <dbReference type="EMBL" id="MBD2868106.1"/>
    </source>
</evidence>
<dbReference type="RefSeq" id="WP_190859159.1">
    <property type="nucleotide sequence ID" value="NZ_JACXIY010000007.1"/>
</dbReference>
<keyword evidence="2" id="KW-1185">Reference proteome</keyword>
<comment type="caution">
    <text evidence="1">The sequence shown here is derived from an EMBL/GenBank/DDBJ whole genome shotgun (WGS) entry which is preliminary data.</text>
</comment>